<evidence type="ECO:0000313" key="6">
    <source>
        <dbReference type="Proteomes" id="UP000006622"/>
    </source>
</evidence>
<dbReference type="InterPro" id="IPR012093">
    <property type="entry name" value="Pirin"/>
</dbReference>
<comment type="similarity">
    <text evidence="1 2">Belongs to the pirin family.</text>
</comment>
<feature type="domain" description="Pirin N-terminal" evidence="3">
    <location>
        <begin position="9"/>
        <end position="118"/>
    </location>
</feature>
<gene>
    <name evidence="5" type="ordered locus">Mzhil_1454</name>
</gene>
<sequence>MIHIKRSDERHFSNRGWLKTYWLFSFSDYHDPENIHFGSLRVFNDDLIEAEKGFPEHRHEEMEIVTIVLDGELTHQDNMGNRDVVKSGQVQWMSAGTGVIHSEFNNGDKPVHLYQIWIFPRTKGLQPEYHKKEFSQSDWKNNLLPVASGQDFSGSLPMQADATIFKSHMDTGKQFEYRAGRSRHIFVYLNSGKMMVNGKKIERGDQAQITDEEVLEFRVMKDTEFVMIDVPPYNE</sequence>
<dbReference type="AlphaFoldDB" id="F7XNT9"/>
<feature type="domain" description="Quercetin 2,3-dioxygenase C-terminal cupin" evidence="4">
    <location>
        <begin position="146"/>
        <end position="230"/>
    </location>
</feature>
<dbReference type="Gene3D" id="2.60.120.10">
    <property type="entry name" value="Jelly Rolls"/>
    <property type="match status" value="2"/>
</dbReference>
<dbReference type="Pfam" id="PF02678">
    <property type="entry name" value="Pirin"/>
    <property type="match status" value="1"/>
</dbReference>
<dbReference type="PANTHER" id="PTHR43212">
    <property type="entry name" value="QUERCETIN 2,3-DIOXYGENASE"/>
    <property type="match status" value="1"/>
</dbReference>
<reference evidence="5 6" key="1">
    <citation type="submission" date="2010-07" db="EMBL/GenBank/DDBJ databases">
        <title>The complete genome of Methanosalsum zhilinae DSM 4017.</title>
        <authorList>
            <consortium name="US DOE Joint Genome Institute (JGI-PGF)"/>
            <person name="Lucas S."/>
            <person name="Copeland A."/>
            <person name="Lapidus A."/>
            <person name="Glavina del Rio T."/>
            <person name="Dalin E."/>
            <person name="Tice H."/>
            <person name="Bruce D."/>
            <person name="Goodwin L."/>
            <person name="Pitluck S."/>
            <person name="Kyrpides N."/>
            <person name="Mavromatis K."/>
            <person name="Ovchinnikova G."/>
            <person name="Daligault H."/>
            <person name="Detter J.C."/>
            <person name="Han C."/>
            <person name="Tapia R."/>
            <person name="Larimer F."/>
            <person name="Land M."/>
            <person name="Hauser L."/>
            <person name="Markowitz V."/>
            <person name="Cheng J.-F."/>
            <person name="Hugenholtz P."/>
            <person name="Woyke T."/>
            <person name="Wu D."/>
            <person name="Spring S."/>
            <person name="Schueler E."/>
            <person name="Brambilla E."/>
            <person name="Klenk H.-P."/>
            <person name="Eisen J.A."/>
        </authorList>
    </citation>
    <scope>NUCLEOTIDE SEQUENCE [LARGE SCALE GENOMIC DNA]</scope>
    <source>
        <strain evidence="6">DSM 4017 / NBRC 107636 / OCM 62 / WeN5</strain>
    </source>
</reference>
<proteinExistence type="inferred from homology"/>
<dbReference type="PANTHER" id="PTHR43212:SF3">
    <property type="entry name" value="QUERCETIN 2,3-DIOXYGENASE"/>
    <property type="match status" value="1"/>
</dbReference>
<dbReference type="PIRSF" id="PIRSF006232">
    <property type="entry name" value="Pirin"/>
    <property type="match status" value="1"/>
</dbReference>
<organism evidence="5 6">
    <name type="scientific">Methanosalsum zhilinae (strain DSM 4017 / NBRC 107636 / OCM 62 / WeN5)</name>
    <name type="common">Methanohalophilus zhilinae</name>
    <dbReference type="NCBI Taxonomy" id="679901"/>
    <lineage>
        <taxon>Archaea</taxon>
        <taxon>Methanobacteriati</taxon>
        <taxon>Methanobacteriota</taxon>
        <taxon>Stenosarchaea group</taxon>
        <taxon>Methanomicrobia</taxon>
        <taxon>Methanosarcinales</taxon>
        <taxon>Methanosarcinaceae</taxon>
        <taxon>Methanosalsum</taxon>
    </lineage>
</organism>
<evidence type="ECO:0000256" key="1">
    <source>
        <dbReference type="ARBA" id="ARBA00008416"/>
    </source>
</evidence>
<dbReference type="InterPro" id="IPR041602">
    <property type="entry name" value="Quercetinase_C"/>
</dbReference>
<protein>
    <submittedName>
        <fullName evidence="5">Pirin domain protein</fullName>
    </submittedName>
</protein>
<dbReference type="InterPro" id="IPR011051">
    <property type="entry name" value="RmlC_Cupin_sf"/>
</dbReference>
<dbReference type="SUPFAM" id="SSF51182">
    <property type="entry name" value="RmlC-like cupins"/>
    <property type="match status" value="1"/>
</dbReference>
<keyword evidence="6" id="KW-1185">Reference proteome</keyword>
<dbReference type="EMBL" id="CP002101">
    <property type="protein sequence ID" value="AEH61294.1"/>
    <property type="molecule type" value="Genomic_DNA"/>
</dbReference>
<dbReference type="HOGENOM" id="CLU_064194_2_1_2"/>
<dbReference type="RefSeq" id="WP_013898731.1">
    <property type="nucleotide sequence ID" value="NC_015676.1"/>
</dbReference>
<evidence type="ECO:0000259" key="4">
    <source>
        <dbReference type="Pfam" id="PF17954"/>
    </source>
</evidence>
<dbReference type="OrthoDB" id="23530at2157"/>
<dbReference type="Pfam" id="PF17954">
    <property type="entry name" value="Pirin_C_2"/>
    <property type="match status" value="1"/>
</dbReference>
<dbReference type="InterPro" id="IPR014710">
    <property type="entry name" value="RmlC-like_jellyroll"/>
</dbReference>
<evidence type="ECO:0000256" key="2">
    <source>
        <dbReference type="RuleBase" id="RU003457"/>
    </source>
</evidence>
<dbReference type="STRING" id="679901.Mzhil_1454"/>
<name>F7XNT9_METZD</name>
<accession>F7XNT9</accession>
<dbReference type="Proteomes" id="UP000006622">
    <property type="component" value="Chromosome"/>
</dbReference>
<dbReference type="InterPro" id="IPR003829">
    <property type="entry name" value="Pirin_N_dom"/>
</dbReference>
<evidence type="ECO:0000259" key="3">
    <source>
        <dbReference type="Pfam" id="PF02678"/>
    </source>
</evidence>
<dbReference type="KEGG" id="mzh:Mzhil_1454"/>
<dbReference type="CDD" id="cd02910">
    <property type="entry name" value="cupin_Yhhw_N"/>
    <property type="match status" value="1"/>
</dbReference>
<dbReference type="GeneID" id="10823091"/>
<evidence type="ECO:0000313" key="5">
    <source>
        <dbReference type="EMBL" id="AEH61294.1"/>
    </source>
</evidence>